<keyword evidence="1" id="KW-1133">Transmembrane helix</keyword>
<keyword evidence="1" id="KW-0472">Membrane</keyword>
<feature type="chain" id="PRO_5045084494" description="Secreted protein" evidence="2">
    <location>
        <begin position="22"/>
        <end position="271"/>
    </location>
</feature>
<protein>
    <recommendedName>
        <fullName evidence="5">Secreted protein</fullName>
    </recommendedName>
</protein>
<feature type="signal peptide" evidence="2">
    <location>
        <begin position="1"/>
        <end position="21"/>
    </location>
</feature>
<keyword evidence="2" id="KW-0732">Signal</keyword>
<dbReference type="EMBL" id="BPRE01000012">
    <property type="protein sequence ID" value="GJE77121.1"/>
    <property type="molecule type" value="Genomic_DNA"/>
</dbReference>
<dbReference type="Proteomes" id="UP001055093">
    <property type="component" value="Unassembled WGS sequence"/>
</dbReference>
<evidence type="ECO:0000256" key="2">
    <source>
        <dbReference type="SAM" id="SignalP"/>
    </source>
</evidence>
<sequence>MKGLSVSVVMLSIMACTPALAASCNSAFGMASVADMDAFKADPLSLLNSNPNGGGALARSARALVLADTEFSDVMLSLGVAANADQRSAIGAGLGQAALACARTQPEAVQRMQAALISRGSPEIAQAFKAVTGDIPTTAVSVPATPSTPIGGTDASLIGGGQNEVPQGVAQRSVPTTLGFFNSAAIARTAQAARLSPIIIVGGNGSTGGGGTVGGGGTIGGGGSIGGGSGGGGTPVPTVPGPVVGVGLPALLFSLVSGFIYRRRRNRVSVA</sequence>
<comment type="caution">
    <text evidence="3">The sequence shown here is derived from an EMBL/GenBank/DDBJ whole genome shotgun (WGS) entry which is preliminary data.</text>
</comment>
<evidence type="ECO:0000256" key="1">
    <source>
        <dbReference type="SAM" id="Phobius"/>
    </source>
</evidence>
<accession>A0ABQ4UY52</accession>
<proteinExistence type="predicted"/>
<evidence type="ECO:0000313" key="4">
    <source>
        <dbReference type="Proteomes" id="UP001055093"/>
    </source>
</evidence>
<reference evidence="3" key="1">
    <citation type="journal article" date="2021" name="Front. Microbiol.">
        <title>Comprehensive Comparative Genomics and Phenotyping of Methylobacterium Species.</title>
        <authorList>
            <person name="Alessa O."/>
            <person name="Ogura Y."/>
            <person name="Fujitani Y."/>
            <person name="Takami H."/>
            <person name="Hayashi T."/>
            <person name="Sahin N."/>
            <person name="Tani A."/>
        </authorList>
    </citation>
    <scope>NUCLEOTIDE SEQUENCE</scope>
    <source>
        <strain evidence="3">DSM 14458</strain>
    </source>
</reference>
<dbReference type="PROSITE" id="PS51257">
    <property type="entry name" value="PROKAR_LIPOPROTEIN"/>
    <property type="match status" value="1"/>
</dbReference>
<dbReference type="RefSeq" id="WP_171015536.1">
    <property type="nucleotide sequence ID" value="NZ_BPRE01000012.1"/>
</dbReference>
<feature type="transmembrane region" description="Helical" evidence="1">
    <location>
        <begin position="243"/>
        <end position="261"/>
    </location>
</feature>
<reference evidence="3" key="2">
    <citation type="submission" date="2021-08" db="EMBL/GenBank/DDBJ databases">
        <authorList>
            <person name="Tani A."/>
            <person name="Ola A."/>
            <person name="Ogura Y."/>
            <person name="Katsura K."/>
            <person name="Hayashi T."/>
        </authorList>
    </citation>
    <scope>NUCLEOTIDE SEQUENCE</scope>
    <source>
        <strain evidence="3">DSM 14458</strain>
    </source>
</reference>
<keyword evidence="1" id="KW-0812">Transmembrane</keyword>
<name>A0ABQ4UY52_9HYPH</name>
<gene>
    <name evidence="3" type="ORF">BGCPKDLD_3722</name>
</gene>
<evidence type="ECO:0000313" key="3">
    <source>
        <dbReference type="EMBL" id="GJE77121.1"/>
    </source>
</evidence>
<organism evidence="3 4">
    <name type="scientific">Methylorubrum suomiense</name>
    <dbReference type="NCBI Taxonomy" id="144191"/>
    <lineage>
        <taxon>Bacteria</taxon>
        <taxon>Pseudomonadati</taxon>
        <taxon>Pseudomonadota</taxon>
        <taxon>Alphaproteobacteria</taxon>
        <taxon>Hyphomicrobiales</taxon>
        <taxon>Methylobacteriaceae</taxon>
        <taxon>Methylorubrum</taxon>
    </lineage>
</organism>
<keyword evidence="4" id="KW-1185">Reference proteome</keyword>
<evidence type="ECO:0008006" key="5">
    <source>
        <dbReference type="Google" id="ProtNLM"/>
    </source>
</evidence>